<organism evidence="2 3">
    <name type="scientific">Sphingomonas plantiphila</name>
    <dbReference type="NCBI Taxonomy" id="3163295"/>
    <lineage>
        <taxon>Bacteria</taxon>
        <taxon>Pseudomonadati</taxon>
        <taxon>Pseudomonadota</taxon>
        <taxon>Alphaproteobacteria</taxon>
        <taxon>Sphingomonadales</taxon>
        <taxon>Sphingomonadaceae</taxon>
        <taxon>Sphingomonas</taxon>
    </lineage>
</organism>
<evidence type="ECO:0000313" key="2">
    <source>
        <dbReference type="EMBL" id="MFL9840570.1"/>
    </source>
</evidence>
<dbReference type="Gene3D" id="1.10.10.2910">
    <property type="match status" value="1"/>
</dbReference>
<dbReference type="SUPFAM" id="SSF47413">
    <property type="entry name" value="lambda repressor-like DNA-binding domains"/>
    <property type="match status" value="1"/>
</dbReference>
<dbReference type="Gene3D" id="1.10.260.40">
    <property type="entry name" value="lambda repressor-like DNA-binding domains"/>
    <property type="match status" value="1"/>
</dbReference>
<sequence length="367" mass="40871">MTDGQEFTADWFSKPGDSLRALMLRRGLAVNDVAKHLHGGMAALRGLLDGTGSIDRPQAAVLAAHLGGTESFWLKRQANYEADLERAVDRATATEGDDWLLLPVPGDKPRGRLSVEKRRAEVRRRLTFFNVGTLKAWDARYGRICSDTLFRKSEAFTSNDAAILMWLRSGELGADLVDTRTWSAGNLEDRLGDIRKLSKVKRPELFLPKLKELCAEAGVAVVAKRAPQGCPASGASRMVASDKAMILLSFRGLSDDKFWFTVFHEIGHLLLHGARTFVDGEMDGKGGDVAEREANDFASRCIVPERNIEEFEQLGPAKDPVMRFSVKVGVSAGLTVGQMQHRDMIRPDQLNYLKRHWNWEQLQPLLD</sequence>
<dbReference type="PANTHER" id="PTHR43236:SF1">
    <property type="entry name" value="BLL7220 PROTEIN"/>
    <property type="match status" value="1"/>
</dbReference>
<keyword evidence="3" id="KW-1185">Reference proteome</keyword>
<comment type="caution">
    <text evidence="2">The sequence shown here is derived from an EMBL/GenBank/DDBJ whole genome shotgun (WGS) entry which is preliminary data.</text>
</comment>
<proteinExistence type="predicted"/>
<reference evidence="2 3" key="1">
    <citation type="submission" date="2024-06" db="EMBL/GenBank/DDBJ databases">
        <authorList>
            <person name="Kaempfer P."/>
            <person name="Viver T."/>
        </authorList>
    </citation>
    <scope>NUCLEOTIDE SEQUENCE [LARGE SCALE GENOMIC DNA]</scope>
    <source>
        <strain evidence="2 3">ST-64</strain>
    </source>
</reference>
<dbReference type="InterPro" id="IPR010359">
    <property type="entry name" value="IrrE_HExxH"/>
</dbReference>
<accession>A0ABW8YN06</accession>
<dbReference type="Pfam" id="PF06114">
    <property type="entry name" value="Peptidase_M78"/>
    <property type="match status" value="1"/>
</dbReference>
<protein>
    <submittedName>
        <fullName evidence="2">ImmA/IrrE family metallo-endopeptidase</fullName>
    </submittedName>
</protein>
<dbReference type="Proteomes" id="UP001629244">
    <property type="component" value="Unassembled WGS sequence"/>
</dbReference>
<dbReference type="InterPro" id="IPR052345">
    <property type="entry name" value="Rad_response_metalloprotease"/>
</dbReference>
<name>A0ABW8YN06_9SPHN</name>
<feature type="domain" description="IrrE N-terminal-like" evidence="1">
    <location>
        <begin position="241"/>
        <end position="331"/>
    </location>
</feature>
<evidence type="ECO:0000259" key="1">
    <source>
        <dbReference type="Pfam" id="PF06114"/>
    </source>
</evidence>
<gene>
    <name evidence="2" type="ORF">ABS767_06305</name>
</gene>
<dbReference type="RefSeq" id="WP_408077505.1">
    <property type="nucleotide sequence ID" value="NZ_JBELQC010000001.1"/>
</dbReference>
<dbReference type="InterPro" id="IPR010982">
    <property type="entry name" value="Lambda_DNA-bd_dom_sf"/>
</dbReference>
<dbReference type="EMBL" id="JBELQC010000001">
    <property type="protein sequence ID" value="MFL9840570.1"/>
    <property type="molecule type" value="Genomic_DNA"/>
</dbReference>
<evidence type="ECO:0000313" key="3">
    <source>
        <dbReference type="Proteomes" id="UP001629244"/>
    </source>
</evidence>
<dbReference type="PANTHER" id="PTHR43236">
    <property type="entry name" value="ANTITOXIN HIGA1"/>
    <property type="match status" value="1"/>
</dbReference>